<keyword evidence="2" id="KW-1185">Reference proteome</keyword>
<sequence>MVDTQVIRDALRLLEDLQSQFATTAPNSYDDRRMRDLLDEVLAVVRKSKTADNKVLIALERFHKSFSVSVGLGAAELTQPAKKAWRAYDAFHMDQVQGNLHLYGIGIGI</sequence>
<proteinExistence type="predicted"/>
<evidence type="ECO:0008006" key="3">
    <source>
        <dbReference type="Google" id="ProtNLM"/>
    </source>
</evidence>
<organism evidence="1 2">
    <name type="scientific">Streptococcus ovuberis</name>
    <dbReference type="NCBI Taxonomy" id="1936207"/>
    <lineage>
        <taxon>Bacteria</taxon>
        <taxon>Bacillati</taxon>
        <taxon>Bacillota</taxon>
        <taxon>Bacilli</taxon>
        <taxon>Lactobacillales</taxon>
        <taxon>Streptococcaceae</taxon>
        <taxon>Streptococcus</taxon>
    </lineage>
</organism>
<protein>
    <recommendedName>
        <fullName evidence="3">Helicase BlpT</fullName>
    </recommendedName>
</protein>
<dbReference type="EMBL" id="JAAXPR010000002">
    <property type="protein sequence ID" value="NKZ19649.1"/>
    <property type="molecule type" value="Genomic_DNA"/>
</dbReference>
<gene>
    <name evidence="1" type="ORF">HF992_02060</name>
</gene>
<evidence type="ECO:0000313" key="2">
    <source>
        <dbReference type="Proteomes" id="UP000522720"/>
    </source>
</evidence>
<dbReference type="Proteomes" id="UP000522720">
    <property type="component" value="Unassembled WGS sequence"/>
</dbReference>
<comment type="caution">
    <text evidence="1">The sequence shown here is derived from an EMBL/GenBank/DDBJ whole genome shotgun (WGS) entry which is preliminary data.</text>
</comment>
<accession>A0A7X6MXP2</accession>
<dbReference type="AlphaFoldDB" id="A0A7X6MXP2"/>
<evidence type="ECO:0000313" key="1">
    <source>
        <dbReference type="EMBL" id="NKZ19649.1"/>
    </source>
</evidence>
<reference evidence="1 2" key="1">
    <citation type="submission" date="2020-04" db="EMBL/GenBank/DDBJ databases">
        <title>MicrobeNet Type strains.</title>
        <authorList>
            <person name="Nicholson A.C."/>
        </authorList>
    </citation>
    <scope>NUCLEOTIDE SEQUENCE [LARGE SCALE GENOMIC DNA]</scope>
    <source>
        <strain evidence="1 2">CCUG 69612</strain>
    </source>
</reference>
<name>A0A7X6MXP2_9STRE</name>
<dbReference type="RefSeq" id="WP_168548401.1">
    <property type="nucleotide sequence ID" value="NZ_JAAXPR010000002.1"/>
</dbReference>